<evidence type="ECO:0000313" key="1">
    <source>
        <dbReference type="EMBL" id="WIV58116.1"/>
    </source>
</evidence>
<name>A0ABY8XR52_9PSEU</name>
<organism evidence="1 2">
    <name type="scientific">Amycolatopsis nalaikhensis</name>
    <dbReference type="NCBI Taxonomy" id="715472"/>
    <lineage>
        <taxon>Bacteria</taxon>
        <taxon>Bacillati</taxon>
        <taxon>Actinomycetota</taxon>
        <taxon>Actinomycetes</taxon>
        <taxon>Pseudonocardiales</taxon>
        <taxon>Pseudonocardiaceae</taxon>
        <taxon>Amycolatopsis</taxon>
    </lineage>
</organism>
<sequence>MSPSPSAEIGPVRLSRSELRLPYRDVPSIEDSLALRGAAEAEWRRELAGHGEDHPAVRIARTRYEGCAMLAAMAASDRPTGCARVPVSVVSLGEVAWLHTPFELFASLGLRIRRGSPFRHTRVIGYTDGYLGYLPDADGHRDGVYESYVTLFGADAGDVLVAHCLELLRTHARR</sequence>
<dbReference type="Proteomes" id="UP001227101">
    <property type="component" value="Chromosome"/>
</dbReference>
<gene>
    <name evidence="1" type="ORF">QP939_05470</name>
</gene>
<accession>A0ABY8XR52</accession>
<reference evidence="1 2" key="1">
    <citation type="submission" date="2023-06" db="EMBL/GenBank/DDBJ databases">
        <authorList>
            <person name="Oyuntsetseg B."/>
            <person name="Kim S.B."/>
        </authorList>
    </citation>
    <scope>NUCLEOTIDE SEQUENCE [LARGE SCALE GENOMIC DNA]</scope>
    <source>
        <strain evidence="1 2">2-2</strain>
    </source>
</reference>
<evidence type="ECO:0008006" key="3">
    <source>
        <dbReference type="Google" id="ProtNLM"/>
    </source>
</evidence>
<dbReference type="RefSeq" id="WP_285455448.1">
    <property type="nucleotide sequence ID" value="NZ_CP127173.1"/>
</dbReference>
<keyword evidence="2" id="KW-1185">Reference proteome</keyword>
<protein>
    <recommendedName>
        <fullName evidence="3">GNAT family N-acetyltransferase</fullName>
    </recommendedName>
</protein>
<proteinExistence type="predicted"/>
<evidence type="ECO:0000313" key="2">
    <source>
        <dbReference type="Proteomes" id="UP001227101"/>
    </source>
</evidence>
<dbReference type="EMBL" id="CP127173">
    <property type="protein sequence ID" value="WIV58116.1"/>
    <property type="molecule type" value="Genomic_DNA"/>
</dbReference>